<dbReference type="InterPro" id="IPR036728">
    <property type="entry name" value="PBP_GOBP_sf"/>
</dbReference>
<dbReference type="EMBL" id="JAVRBK010000001">
    <property type="protein sequence ID" value="KAK5650948.1"/>
    <property type="molecule type" value="Genomic_DNA"/>
</dbReference>
<reference evidence="1 2" key="1">
    <citation type="journal article" date="2024" name="Insects">
        <title>An Improved Chromosome-Level Genome Assembly of the Firefly Pyrocoelia pectoralis.</title>
        <authorList>
            <person name="Fu X."/>
            <person name="Meyer-Rochow V.B."/>
            <person name="Ballantyne L."/>
            <person name="Zhu X."/>
        </authorList>
    </citation>
    <scope>NUCLEOTIDE SEQUENCE [LARGE SCALE GENOMIC DNA]</scope>
    <source>
        <strain evidence="1">XCY_ONT2</strain>
    </source>
</reference>
<dbReference type="InterPro" id="IPR006170">
    <property type="entry name" value="PBP/GOBP"/>
</dbReference>
<protein>
    <submittedName>
        <fullName evidence="1">Uncharacterized protein</fullName>
    </submittedName>
</protein>
<evidence type="ECO:0000313" key="1">
    <source>
        <dbReference type="EMBL" id="KAK5650948.1"/>
    </source>
</evidence>
<organism evidence="1 2">
    <name type="scientific">Pyrocoelia pectoralis</name>
    <dbReference type="NCBI Taxonomy" id="417401"/>
    <lineage>
        <taxon>Eukaryota</taxon>
        <taxon>Metazoa</taxon>
        <taxon>Ecdysozoa</taxon>
        <taxon>Arthropoda</taxon>
        <taxon>Hexapoda</taxon>
        <taxon>Insecta</taxon>
        <taxon>Pterygota</taxon>
        <taxon>Neoptera</taxon>
        <taxon>Endopterygota</taxon>
        <taxon>Coleoptera</taxon>
        <taxon>Polyphaga</taxon>
        <taxon>Elateriformia</taxon>
        <taxon>Elateroidea</taxon>
        <taxon>Lampyridae</taxon>
        <taxon>Lampyrinae</taxon>
        <taxon>Pyrocoelia</taxon>
    </lineage>
</organism>
<gene>
    <name evidence="1" type="ORF">RI129_001977</name>
</gene>
<keyword evidence="2" id="KW-1185">Reference proteome</keyword>
<evidence type="ECO:0000313" key="2">
    <source>
        <dbReference type="Proteomes" id="UP001329430"/>
    </source>
</evidence>
<name>A0AAN7ZY44_9COLE</name>
<dbReference type="AlphaFoldDB" id="A0AAN7ZY44"/>
<comment type="caution">
    <text evidence="1">The sequence shown here is derived from an EMBL/GenBank/DDBJ whole genome shotgun (WGS) entry which is preliminary data.</text>
</comment>
<dbReference type="Pfam" id="PF01395">
    <property type="entry name" value="PBP_GOBP"/>
    <property type="match status" value="1"/>
</dbReference>
<dbReference type="SUPFAM" id="SSF47565">
    <property type="entry name" value="Insect pheromone/odorant-binding proteins"/>
    <property type="match status" value="1"/>
</dbReference>
<dbReference type="Gene3D" id="1.10.238.20">
    <property type="entry name" value="Pheromone/general odorant binding protein domain"/>
    <property type="match status" value="1"/>
</dbReference>
<dbReference type="Proteomes" id="UP001329430">
    <property type="component" value="Chromosome 1"/>
</dbReference>
<dbReference type="GO" id="GO:0005549">
    <property type="term" value="F:odorant binding"/>
    <property type="evidence" value="ECO:0007669"/>
    <property type="project" value="InterPro"/>
</dbReference>
<proteinExistence type="predicted"/>
<accession>A0AAN7ZY44</accession>
<sequence length="110" mass="12744">MTELGIERSQVEAFFDENYLVMLGNSLSDDYSECWVKKMNFVNEKNDFNFDQFYQYVMRDVLSNLGKKHVKNADSRVREAVDSCRNVKGKNIGNLGSKIYNCVAKAIHNF</sequence>